<dbReference type="Pfam" id="PF13481">
    <property type="entry name" value="AAA_25"/>
    <property type="match status" value="1"/>
</dbReference>
<organism evidence="2">
    <name type="scientific">uncultured Caudovirales phage</name>
    <dbReference type="NCBI Taxonomy" id="2100421"/>
    <lineage>
        <taxon>Viruses</taxon>
        <taxon>Duplodnaviria</taxon>
        <taxon>Heunggongvirae</taxon>
        <taxon>Uroviricota</taxon>
        <taxon>Caudoviricetes</taxon>
        <taxon>Peduoviridae</taxon>
        <taxon>Maltschvirus</taxon>
        <taxon>Maltschvirus maltsch</taxon>
    </lineage>
</organism>
<sequence>MSSLPITDAQPWHSHLFTYCRGQSDSRIKTGEDYPTRALSTLWTMAPDSKPKASGLAMIPSSYSDYDARSHEAQRARGSFVTLAADIDGGNHSADAVRAVVEAFAGDAAWLIYTSAHSRPGDTRWRVIVPLAAAVPFDTWYDAQTALFSFLDARGIETDRALSRAGQLVYLPNVPPVHKTGTPLRNEQGEPLYFERHATPMDAPGLALDQGPVAQGIAAIRRQRAIDEKERQRLKAEAEKRRAARPAGNGGSLIDDFNAANSIADMLLSCGYEQSPRHDEDYRSPNQTGDTYATRVMGSKWVSLSGSDAAAGLGEKCAAGCYGDAFDLFVFYSHSNNRTNALRQLGAERRADNVIYPAQFEAEPPEWMAEIPGFEPDQADGWEPDYSGEAYLELAGEPVARPNSSGGKLPFEWAGQTSPVLDGLWLIDDWLPKSGIAAVYGHPGSGKSFLVLDMAAHVAAGQPWAGRHTEQGLVVYVVAEGQTGFRNRLFAMQRDGKIAPDAPFVFIPTPIDMQAPDGDLAALMETIYHVAEQARVPIAMLIIDTLSKTFGAGKENTDDMAGYVANCQRVSSAFDCLTVVVHHRPKDSESRDLRGHSSLRGGIETTILVESGDIKTATTLKQKDGEDNVVVRFKLDRVVIGEDKRGKEISTCLTSIVEGHVDAPAMHPKDARKRRLTGHKRMALKVIEEVIDRDGRDPPAGIPAASIDRYRTWKAVSATLVRDRLQQEFLALSDNGGSDPSDKGGDKTSDNARRNMFRVLKDLKAAEILGSYGEWFWIN</sequence>
<evidence type="ECO:0000313" key="2">
    <source>
        <dbReference type="EMBL" id="CAB4120809.1"/>
    </source>
</evidence>
<proteinExistence type="predicted"/>
<dbReference type="Gene3D" id="3.40.50.300">
    <property type="entry name" value="P-loop containing nucleotide triphosphate hydrolases"/>
    <property type="match status" value="1"/>
</dbReference>
<feature type="compositionally biased region" description="Basic and acidic residues" evidence="1">
    <location>
        <begin position="228"/>
        <end position="241"/>
    </location>
</feature>
<dbReference type="SUPFAM" id="SSF52540">
    <property type="entry name" value="P-loop containing nucleoside triphosphate hydrolases"/>
    <property type="match status" value="1"/>
</dbReference>
<gene>
    <name evidence="2" type="ORF">UFOVP5_46</name>
</gene>
<dbReference type="EMBL" id="LR796135">
    <property type="protein sequence ID" value="CAB4120809.1"/>
    <property type="molecule type" value="Genomic_DNA"/>
</dbReference>
<feature type="region of interest" description="Disordered" evidence="1">
    <location>
        <begin position="228"/>
        <end position="251"/>
    </location>
</feature>
<accession>A0A6J5KKS8</accession>
<protein>
    <submittedName>
        <fullName evidence="2">AAA domain containing protein</fullName>
    </submittedName>
</protein>
<dbReference type="InterPro" id="IPR027417">
    <property type="entry name" value="P-loop_NTPase"/>
</dbReference>
<evidence type="ECO:0000256" key="1">
    <source>
        <dbReference type="SAM" id="MobiDB-lite"/>
    </source>
</evidence>
<reference evidence="2" key="1">
    <citation type="submission" date="2020-04" db="EMBL/GenBank/DDBJ databases">
        <authorList>
            <person name="Chiriac C."/>
            <person name="Salcher M."/>
            <person name="Ghai R."/>
            <person name="Kavagutti S V."/>
        </authorList>
    </citation>
    <scope>NUCLEOTIDE SEQUENCE</scope>
</reference>
<name>A0A6J5KKS8_9CAUD</name>